<dbReference type="KEGG" id="elm:ELI_2853"/>
<sequence>MNLIPVFKKALMYVKRCSIRKPAKTAAYDEQKYFLVKQITNKRNFYLKFLDFNGLTDYNNRHSQSAY</sequence>
<dbReference type="EMBL" id="CP002273">
    <property type="protein sequence ID" value="ADO37834.1"/>
    <property type="molecule type" value="Genomic_DNA"/>
</dbReference>
<keyword evidence="2" id="KW-1185">Reference proteome</keyword>
<gene>
    <name evidence="1" type="ordered locus">ELI_2853</name>
</gene>
<reference key="1">
    <citation type="submission" date="2010-09" db="EMBL/GenBank/DDBJ databases">
        <authorList>
            <person name="Roh H."/>
            <person name="Ko H.-J."/>
            <person name="Kim D."/>
            <person name="Choi D.G."/>
            <person name="Park S."/>
            <person name="Kim S."/>
            <person name="Kim K.H."/>
            <person name="Chang I.S."/>
            <person name="Choi I.-G."/>
        </authorList>
    </citation>
    <scope>NUCLEOTIDE SEQUENCE</scope>
    <source>
        <strain>KIST612</strain>
    </source>
</reference>
<evidence type="ECO:0000313" key="1">
    <source>
        <dbReference type="EMBL" id="ADO37834.1"/>
    </source>
</evidence>
<organism evidence="1 2">
    <name type="scientific">Eubacterium callanderi</name>
    <dbReference type="NCBI Taxonomy" id="53442"/>
    <lineage>
        <taxon>Bacteria</taxon>
        <taxon>Bacillati</taxon>
        <taxon>Bacillota</taxon>
        <taxon>Clostridia</taxon>
        <taxon>Eubacteriales</taxon>
        <taxon>Eubacteriaceae</taxon>
        <taxon>Eubacterium</taxon>
    </lineage>
</organism>
<accession>E3GNF7</accession>
<proteinExistence type="predicted"/>
<dbReference type="HOGENOM" id="CLU_2806051_0_0_9"/>
<reference evidence="1 2" key="2">
    <citation type="journal article" date="2011" name="J. Bacteriol.">
        <title>Complete genome sequence of a carbon monoxide-utilizing acetogen, Eubacterium limosum KIST612.</title>
        <authorList>
            <person name="Roh H."/>
            <person name="Ko H.J."/>
            <person name="Kim D."/>
            <person name="Choi D.G."/>
            <person name="Park S."/>
            <person name="Kim S."/>
            <person name="Chang I.S."/>
            <person name="Choi I.G."/>
        </authorList>
    </citation>
    <scope>NUCLEOTIDE SEQUENCE [LARGE SCALE GENOMIC DNA]</scope>
    <source>
        <strain evidence="1 2">KIST612</strain>
    </source>
</reference>
<dbReference type="AlphaFoldDB" id="E3GNF7"/>
<name>E3GNF7_9FIRM</name>
<evidence type="ECO:0000313" key="2">
    <source>
        <dbReference type="Proteomes" id="UP000006873"/>
    </source>
</evidence>
<protein>
    <submittedName>
        <fullName evidence="1">Uncharacterized protein</fullName>
    </submittedName>
</protein>
<dbReference type="Proteomes" id="UP000006873">
    <property type="component" value="Chromosome"/>
</dbReference>